<feature type="region of interest" description="Disordered" evidence="6">
    <location>
        <begin position="1"/>
        <end position="40"/>
    </location>
</feature>
<keyword evidence="3 7" id="KW-0812">Transmembrane</keyword>
<dbReference type="Proteomes" id="UP000246303">
    <property type="component" value="Unassembled WGS sequence"/>
</dbReference>
<dbReference type="PANTHER" id="PTHR30213">
    <property type="entry name" value="INNER MEMBRANE PROTEIN YHJD"/>
    <property type="match status" value="1"/>
</dbReference>
<feature type="transmembrane region" description="Helical" evidence="7">
    <location>
        <begin position="173"/>
        <end position="198"/>
    </location>
</feature>
<keyword evidence="4 7" id="KW-1133">Transmembrane helix</keyword>
<dbReference type="AlphaFoldDB" id="A0A2V3DQR4"/>
<feature type="transmembrane region" description="Helical" evidence="7">
    <location>
        <begin position="128"/>
        <end position="152"/>
    </location>
</feature>
<comment type="subcellular location">
    <subcellularLocation>
        <location evidence="1">Cell membrane</location>
        <topology evidence="1">Multi-pass membrane protein</topology>
    </subcellularLocation>
</comment>
<dbReference type="GO" id="GO:0005886">
    <property type="term" value="C:plasma membrane"/>
    <property type="evidence" value="ECO:0007669"/>
    <property type="project" value="UniProtKB-SubCell"/>
</dbReference>
<feature type="transmembrane region" description="Helical" evidence="7">
    <location>
        <begin position="285"/>
        <end position="306"/>
    </location>
</feature>
<evidence type="ECO:0000256" key="7">
    <source>
        <dbReference type="SAM" id="Phobius"/>
    </source>
</evidence>
<sequence>MLNQRGPATAPGLVTSGAAVAKAGAPAPDDDRKPDTPAQLPAKSWKYAGRRSLAKFSADGCTDLAASLTYFGVLSLFPALLALISIMGLVGQAEQTSALLLDMVSRAAGPDTVEAIRQPVEQLTSSPAAGLTLALGIITALWSASGYVGAFSRAMNRIYGMDEGRPIWKLRPVLLLVTLAVVLLVAVMALMVLVSGPVAQAVGEVFGIGPAALTVWSIAKWPVVGILAVVLIAILYYFTPNVRQPKFRWISIGATVALVAVIVSSAAFGLYVANFSHYNKTYGTIAGMIVLLLWMWIMNLMLLFGAEVDAELERVRELQTGIKAESQLQLPPRDISASAKKQIKEHQLLTEGRQLRTELSTDAEPPVSKTAEARTLLWLAGIGAGALVVSAVRARRRQP</sequence>
<evidence type="ECO:0000256" key="5">
    <source>
        <dbReference type="ARBA" id="ARBA00023136"/>
    </source>
</evidence>
<evidence type="ECO:0000256" key="2">
    <source>
        <dbReference type="ARBA" id="ARBA00022475"/>
    </source>
</evidence>
<evidence type="ECO:0000256" key="4">
    <source>
        <dbReference type="ARBA" id="ARBA00022989"/>
    </source>
</evidence>
<proteinExistence type="predicted"/>
<keyword evidence="9" id="KW-1185">Reference proteome</keyword>
<dbReference type="EMBL" id="QHLZ01000006">
    <property type="protein sequence ID" value="PXA65352.1"/>
    <property type="molecule type" value="Genomic_DNA"/>
</dbReference>
<name>A0A2V3DQR4_9MICC</name>
<dbReference type="OrthoDB" id="9781030at2"/>
<feature type="transmembrane region" description="Helical" evidence="7">
    <location>
        <begin position="218"/>
        <end position="238"/>
    </location>
</feature>
<organism evidence="8 9">
    <name type="scientific">Arthrobacter psychrochitiniphilus</name>
    <dbReference type="NCBI Taxonomy" id="291045"/>
    <lineage>
        <taxon>Bacteria</taxon>
        <taxon>Bacillati</taxon>
        <taxon>Actinomycetota</taxon>
        <taxon>Actinomycetes</taxon>
        <taxon>Micrococcales</taxon>
        <taxon>Micrococcaceae</taxon>
        <taxon>Arthrobacter</taxon>
    </lineage>
</organism>
<dbReference type="NCBIfam" id="TIGR00765">
    <property type="entry name" value="yihY_not_rbn"/>
    <property type="match status" value="1"/>
</dbReference>
<feature type="transmembrane region" description="Helical" evidence="7">
    <location>
        <begin position="68"/>
        <end position="90"/>
    </location>
</feature>
<evidence type="ECO:0000256" key="3">
    <source>
        <dbReference type="ARBA" id="ARBA00022692"/>
    </source>
</evidence>
<evidence type="ECO:0000256" key="1">
    <source>
        <dbReference type="ARBA" id="ARBA00004651"/>
    </source>
</evidence>
<dbReference type="PANTHER" id="PTHR30213:SF0">
    <property type="entry name" value="UPF0761 MEMBRANE PROTEIN YIHY"/>
    <property type="match status" value="1"/>
</dbReference>
<keyword evidence="2" id="KW-1003">Cell membrane</keyword>
<gene>
    <name evidence="8" type="ORF">CVS29_11605</name>
</gene>
<keyword evidence="5 7" id="KW-0472">Membrane</keyword>
<reference evidence="8 9" key="1">
    <citation type="submission" date="2018-05" db="EMBL/GenBank/DDBJ databases">
        <title>Genetic diversity of glacier-inhabiting Cryobacterium bacteria in China and description of Cryobacterium mengkeensis sp. nov. and Arthrobacter glacialis sp. nov.</title>
        <authorList>
            <person name="Liu Q."/>
            <person name="Xin Y.-H."/>
        </authorList>
    </citation>
    <scope>NUCLEOTIDE SEQUENCE [LARGE SCALE GENOMIC DNA]</scope>
    <source>
        <strain evidence="8 9">GP3</strain>
    </source>
</reference>
<evidence type="ECO:0000313" key="9">
    <source>
        <dbReference type="Proteomes" id="UP000246303"/>
    </source>
</evidence>
<accession>A0A2V3DQR4</accession>
<evidence type="ECO:0000313" key="8">
    <source>
        <dbReference type="EMBL" id="PXA65352.1"/>
    </source>
</evidence>
<comment type="caution">
    <text evidence="8">The sequence shown here is derived from an EMBL/GenBank/DDBJ whole genome shotgun (WGS) entry which is preliminary data.</text>
</comment>
<protein>
    <submittedName>
        <fullName evidence="8">Ribonuclease BN</fullName>
    </submittedName>
</protein>
<dbReference type="InterPro" id="IPR017039">
    <property type="entry name" value="Virul_fac_BrkB"/>
</dbReference>
<feature type="compositionally biased region" description="Low complexity" evidence="6">
    <location>
        <begin position="18"/>
        <end position="27"/>
    </location>
</feature>
<evidence type="ECO:0000256" key="6">
    <source>
        <dbReference type="SAM" id="MobiDB-lite"/>
    </source>
</evidence>
<feature type="transmembrane region" description="Helical" evidence="7">
    <location>
        <begin position="250"/>
        <end position="273"/>
    </location>
</feature>
<dbReference type="Pfam" id="PF03631">
    <property type="entry name" value="Virul_fac_BrkB"/>
    <property type="match status" value="1"/>
</dbReference>